<feature type="transmembrane region" description="Helical" evidence="4">
    <location>
        <begin position="76"/>
        <end position="94"/>
    </location>
</feature>
<dbReference type="InterPro" id="IPR011701">
    <property type="entry name" value="MFS"/>
</dbReference>
<feature type="transmembrane region" description="Helical" evidence="4">
    <location>
        <begin position="216"/>
        <end position="240"/>
    </location>
</feature>
<feature type="transmembrane region" description="Helical" evidence="4">
    <location>
        <begin position="373"/>
        <end position="394"/>
    </location>
</feature>
<dbReference type="Pfam" id="PF07690">
    <property type="entry name" value="MFS_1"/>
    <property type="match status" value="1"/>
</dbReference>
<dbReference type="InterPro" id="IPR036259">
    <property type="entry name" value="MFS_trans_sf"/>
</dbReference>
<feature type="transmembrane region" description="Helical" evidence="4">
    <location>
        <begin position="7"/>
        <end position="25"/>
    </location>
</feature>
<feature type="transmembrane region" description="Helical" evidence="4">
    <location>
        <begin position="252"/>
        <end position="269"/>
    </location>
</feature>
<dbReference type="Proteomes" id="UP000547011">
    <property type="component" value="Unassembled WGS sequence"/>
</dbReference>
<evidence type="ECO:0000313" key="7">
    <source>
        <dbReference type="Proteomes" id="UP000547011"/>
    </source>
</evidence>
<proteinExistence type="predicted"/>
<evidence type="ECO:0000313" key="6">
    <source>
        <dbReference type="EMBL" id="MBB4052634.1"/>
    </source>
</evidence>
<evidence type="ECO:0000256" key="4">
    <source>
        <dbReference type="SAM" id="Phobius"/>
    </source>
</evidence>
<reference evidence="6 7" key="1">
    <citation type="submission" date="2020-08" db="EMBL/GenBank/DDBJ databases">
        <title>Genomic Encyclopedia of Type Strains, Phase IV (KMG-IV): sequencing the most valuable type-strain genomes for metagenomic binning, comparative biology and taxonomic classification.</title>
        <authorList>
            <person name="Goeker M."/>
        </authorList>
    </citation>
    <scope>NUCLEOTIDE SEQUENCE [LARGE SCALE GENOMIC DNA]</scope>
    <source>
        <strain evidence="6 7">DSM 23447</strain>
    </source>
</reference>
<feature type="transmembrane region" description="Helical" evidence="4">
    <location>
        <begin position="135"/>
        <end position="152"/>
    </location>
</feature>
<feature type="transmembrane region" description="Helical" evidence="4">
    <location>
        <begin position="164"/>
        <end position="184"/>
    </location>
</feature>
<feature type="transmembrane region" description="Helical" evidence="4">
    <location>
        <begin position="45"/>
        <end position="64"/>
    </location>
</feature>
<dbReference type="InterPro" id="IPR020846">
    <property type="entry name" value="MFS_dom"/>
</dbReference>
<dbReference type="PROSITE" id="PS50850">
    <property type="entry name" value="MFS"/>
    <property type="match status" value="1"/>
</dbReference>
<comment type="caution">
    <text evidence="6">The sequence shown here is derived from an EMBL/GenBank/DDBJ whole genome shotgun (WGS) entry which is preliminary data.</text>
</comment>
<evidence type="ECO:0000256" key="3">
    <source>
        <dbReference type="ARBA" id="ARBA00023136"/>
    </source>
</evidence>
<organism evidence="6 7">
    <name type="scientific">Devosia subaequoris</name>
    <dbReference type="NCBI Taxonomy" id="395930"/>
    <lineage>
        <taxon>Bacteria</taxon>
        <taxon>Pseudomonadati</taxon>
        <taxon>Pseudomonadota</taxon>
        <taxon>Alphaproteobacteria</taxon>
        <taxon>Hyphomicrobiales</taxon>
        <taxon>Devosiaceae</taxon>
        <taxon>Devosia</taxon>
    </lineage>
</organism>
<dbReference type="RefSeq" id="WP_183311349.1">
    <property type="nucleotide sequence ID" value="NZ_JACIEW010000005.1"/>
</dbReference>
<keyword evidence="7" id="KW-1185">Reference proteome</keyword>
<keyword evidence="1 4" id="KW-0812">Transmembrane</keyword>
<gene>
    <name evidence="6" type="ORF">GGR20_002282</name>
</gene>
<dbReference type="EMBL" id="JACIEW010000005">
    <property type="protein sequence ID" value="MBB4052634.1"/>
    <property type="molecule type" value="Genomic_DNA"/>
</dbReference>
<dbReference type="SUPFAM" id="SSF103473">
    <property type="entry name" value="MFS general substrate transporter"/>
    <property type="match status" value="1"/>
</dbReference>
<feature type="domain" description="Major facilitator superfamily (MFS) profile" evidence="5">
    <location>
        <begin position="1"/>
        <end position="395"/>
    </location>
</feature>
<keyword evidence="3 4" id="KW-0472">Membrane</keyword>
<feature type="transmembrane region" description="Helical" evidence="4">
    <location>
        <begin position="309"/>
        <end position="332"/>
    </location>
</feature>
<dbReference type="NCBIfam" id="NF033733">
    <property type="entry name" value="MFS_ArsK"/>
    <property type="match status" value="1"/>
</dbReference>
<sequence length="410" mass="42783">MSSSVPASAIWALGITQIVGYGSLYYSFSVLAPAVGNSFGLPIEWIFGALTIALLIGGLTAPWTGRMLDRFGAARSMSMGSILVSIFLLLIAMAPNGMFFAFALAGMQVASTLVLYPAAFAVLVQMGGRQAQSNITHLTLIAGFASTLFWPLTALLEDQIGWRGSYLVFAGMNMVVCLPLHLWLSRLSRRAMPAPANLATFQQPVRVSAHGPQTKLLFPLVLMGFALQGLVLAAITLQMLPLLQALDLGSHALLISSIFGPAQVLARLVNMVFGGRLRPTALAIIAAATLPLALLLLTASAPILAGAMAFALIFGLGSGLTSIVSGSLPLLLFGQCNYGARQGLISAARQMAAAMAPFAMALAIGQAGASATLWLWTAMALLPLACFILILPLMHRAAPAAPETGPAPAE</sequence>
<evidence type="ECO:0000256" key="1">
    <source>
        <dbReference type="ARBA" id="ARBA00022692"/>
    </source>
</evidence>
<dbReference type="GO" id="GO:0022857">
    <property type="term" value="F:transmembrane transporter activity"/>
    <property type="evidence" value="ECO:0007669"/>
    <property type="project" value="InterPro"/>
</dbReference>
<name>A0A7W6NCC4_9HYPH</name>
<protein>
    <submittedName>
        <fullName evidence="6">Putative MFS family arabinose efflux permease</fullName>
    </submittedName>
</protein>
<dbReference type="AlphaFoldDB" id="A0A7W6NCC4"/>
<evidence type="ECO:0000259" key="5">
    <source>
        <dbReference type="PROSITE" id="PS50850"/>
    </source>
</evidence>
<dbReference type="Gene3D" id="1.20.1250.20">
    <property type="entry name" value="MFS general substrate transporter like domains"/>
    <property type="match status" value="1"/>
</dbReference>
<feature type="transmembrane region" description="Helical" evidence="4">
    <location>
        <begin position="344"/>
        <end position="367"/>
    </location>
</feature>
<accession>A0A7W6NCC4</accession>
<feature type="transmembrane region" description="Helical" evidence="4">
    <location>
        <begin position="281"/>
        <end position="303"/>
    </location>
</feature>
<keyword evidence="2 4" id="KW-1133">Transmembrane helix</keyword>
<feature type="transmembrane region" description="Helical" evidence="4">
    <location>
        <begin position="100"/>
        <end position="123"/>
    </location>
</feature>
<evidence type="ECO:0000256" key="2">
    <source>
        <dbReference type="ARBA" id="ARBA00022989"/>
    </source>
</evidence>